<dbReference type="PIRSF" id="PIRSF036514">
    <property type="entry name" value="Sm_HSP_B1"/>
    <property type="match status" value="1"/>
</dbReference>
<dbReference type="PANTHER" id="PTHR45640:SF13">
    <property type="entry name" value="HEAT SHOCK PROTEIN 22-RELATED"/>
    <property type="match status" value="1"/>
</dbReference>
<dbReference type="PRINTS" id="PR00299">
    <property type="entry name" value="ACRYSTALLIN"/>
</dbReference>
<evidence type="ECO:0000313" key="8">
    <source>
        <dbReference type="Proteomes" id="UP000792457"/>
    </source>
</evidence>
<name>A0A8K0KCM9_LADFU</name>
<keyword evidence="8" id="KW-1185">Reference proteome</keyword>
<dbReference type="InterPro" id="IPR001436">
    <property type="entry name" value="Alpha-crystallin/sHSP_animal"/>
</dbReference>
<dbReference type="InterPro" id="IPR055269">
    <property type="entry name" value="Alpha-crystallin/HSP_16"/>
</dbReference>
<dbReference type="InterPro" id="IPR008978">
    <property type="entry name" value="HSP20-like_chaperone"/>
</dbReference>
<dbReference type="AlphaFoldDB" id="A0A8K0KCM9"/>
<feature type="binding site" evidence="3">
    <location>
        <position position="106"/>
    </location>
    <ligand>
        <name>Zn(2+)</name>
        <dbReference type="ChEBI" id="CHEBI:29105"/>
        <label>1</label>
    </ligand>
</feature>
<reference evidence="7" key="1">
    <citation type="submission" date="2013-04" db="EMBL/GenBank/DDBJ databases">
        <authorList>
            <person name="Qu J."/>
            <person name="Murali S.C."/>
            <person name="Bandaranaike D."/>
            <person name="Bellair M."/>
            <person name="Blankenburg K."/>
            <person name="Chao H."/>
            <person name="Dinh H."/>
            <person name="Doddapaneni H."/>
            <person name="Downs B."/>
            <person name="Dugan-Rocha S."/>
            <person name="Elkadiri S."/>
            <person name="Gnanaolivu R.D."/>
            <person name="Hernandez B."/>
            <person name="Javaid M."/>
            <person name="Jayaseelan J.C."/>
            <person name="Lee S."/>
            <person name="Li M."/>
            <person name="Ming W."/>
            <person name="Munidasa M."/>
            <person name="Muniz J."/>
            <person name="Nguyen L."/>
            <person name="Ongeri F."/>
            <person name="Osuji N."/>
            <person name="Pu L.-L."/>
            <person name="Puazo M."/>
            <person name="Qu C."/>
            <person name="Quiroz J."/>
            <person name="Raj R."/>
            <person name="Weissenberger G."/>
            <person name="Xin Y."/>
            <person name="Zou X."/>
            <person name="Han Y."/>
            <person name="Richards S."/>
            <person name="Worley K."/>
            <person name="Muzny D."/>
            <person name="Gibbs R."/>
        </authorList>
    </citation>
    <scope>NUCLEOTIDE SEQUENCE</scope>
    <source>
        <strain evidence="7">Sampled in the wild</strain>
    </source>
</reference>
<evidence type="ECO:0000256" key="3">
    <source>
        <dbReference type="PIRSR" id="PIRSR036514-1"/>
    </source>
</evidence>
<evidence type="ECO:0000256" key="4">
    <source>
        <dbReference type="PROSITE-ProRule" id="PRU00285"/>
    </source>
</evidence>
<keyword evidence="3" id="KW-0862">Zinc</keyword>
<accession>A0A8K0KCM9</accession>
<comment type="similarity">
    <text evidence="2 4 5">Belongs to the small heat shock protein (HSP20) family.</text>
</comment>
<dbReference type="PROSITE" id="PS01031">
    <property type="entry name" value="SHSP"/>
    <property type="match status" value="1"/>
</dbReference>
<comment type="caution">
    <text evidence="7">The sequence shown here is derived from an EMBL/GenBank/DDBJ whole genome shotgun (WGS) entry which is preliminary data.</text>
</comment>
<organism evidence="7 8">
    <name type="scientific">Ladona fulva</name>
    <name type="common">Scarce chaser dragonfly</name>
    <name type="synonym">Libellula fulva</name>
    <dbReference type="NCBI Taxonomy" id="123851"/>
    <lineage>
        <taxon>Eukaryota</taxon>
        <taxon>Metazoa</taxon>
        <taxon>Ecdysozoa</taxon>
        <taxon>Arthropoda</taxon>
        <taxon>Hexapoda</taxon>
        <taxon>Insecta</taxon>
        <taxon>Pterygota</taxon>
        <taxon>Palaeoptera</taxon>
        <taxon>Odonata</taxon>
        <taxon>Epiprocta</taxon>
        <taxon>Anisoptera</taxon>
        <taxon>Libelluloidea</taxon>
        <taxon>Libellulidae</taxon>
        <taxon>Ladona</taxon>
    </lineage>
</organism>
<dbReference type="GO" id="GO:0009408">
    <property type="term" value="P:response to heat"/>
    <property type="evidence" value="ECO:0007669"/>
    <property type="project" value="UniProtKB-ARBA"/>
</dbReference>
<feature type="binding site" evidence="3">
    <location>
        <position position="99"/>
    </location>
    <ligand>
        <name>Zn(2+)</name>
        <dbReference type="ChEBI" id="CHEBI:29105"/>
        <label>1</label>
    </ligand>
</feature>
<dbReference type="Proteomes" id="UP000792457">
    <property type="component" value="Unassembled WGS sequence"/>
</dbReference>
<dbReference type="Gene3D" id="2.60.40.790">
    <property type="match status" value="1"/>
</dbReference>
<evidence type="ECO:0000256" key="5">
    <source>
        <dbReference type="RuleBase" id="RU003616"/>
    </source>
</evidence>
<dbReference type="OrthoDB" id="1431247at2759"/>
<keyword evidence="3" id="KW-0479">Metal-binding</keyword>
<dbReference type="InterPro" id="IPR002068">
    <property type="entry name" value="A-crystallin/Hsp20_dom"/>
</dbReference>
<sequence>MSLIHCLKSDPWDEIRHHPVLFDQDFGMGLHTSDLFHPPFYMRSGYFPPWKHDSESHGGISDIQADKDNFKVMIDVQHFAPDELTVKTVDNYLVVEGKHEEKKDEHGYISRHFLRRYKLPEGVKEESVTSDLSSDGVLCISAPMV</sequence>
<dbReference type="Pfam" id="PF00011">
    <property type="entry name" value="HSP20"/>
    <property type="match status" value="1"/>
</dbReference>
<dbReference type="CDD" id="cd06526">
    <property type="entry name" value="metazoan_ACD"/>
    <property type="match status" value="1"/>
</dbReference>
<dbReference type="GO" id="GO:0046872">
    <property type="term" value="F:metal ion binding"/>
    <property type="evidence" value="ECO:0007669"/>
    <property type="project" value="UniProtKB-KW"/>
</dbReference>
<feature type="domain" description="SHSP" evidence="6">
    <location>
        <begin position="51"/>
        <end position="145"/>
    </location>
</feature>
<dbReference type="GO" id="GO:0042026">
    <property type="term" value="P:protein refolding"/>
    <property type="evidence" value="ECO:0007669"/>
    <property type="project" value="TreeGrafter"/>
</dbReference>
<dbReference type="SUPFAM" id="SSF49764">
    <property type="entry name" value="HSP20-like chaperones"/>
    <property type="match status" value="1"/>
</dbReference>
<feature type="binding site" evidence="3">
    <location>
        <position position="101"/>
    </location>
    <ligand>
        <name>Zn(2+)</name>
        <dbReference type="ChEBI" id="CHEBI:29105"/>
        <label>1</label>
    </ligand>
</feature>
<proteinExistence type="inferred from homology"/>
<reference evidence="7" key="2">
    <citation type="submission" date="2017-10" db="EMBL/GenBank/DDBJ databases">
        <title>Ladona fulva Genome sequencing and assembly.</title>
        <authorList>
            <person name="Murali S."/>
            <person name="Richards S."/>
            <person name="Bandaranaike D."/>
            <person name="Bellair M."/>
            <person name="Blankenburg K."/>
            <person name="Chao H."/>
            <person name="Dinh H."/>
            <person name="Doddapaneni H."/>
            <person name="Dugan-Rocha S."/>
            <person name="Elkadiri S."/>
            <person name="Gnanaolivu R."/>
            <person name="Hernandez B."/>
            <person name="Skinner E."/>
            <person name="Javaid M."/>
            <person name="Lee S."/>
            <person name="Li M."/>
            <person name="Ming W."/>
            <person name="Munidasa M."/>
            <person name="Muniz J."/>
            <person name="Nguyen L."/>
            <person name="Hughes D."/>
            <person name="Osuji N."/>
            <person name="Pu L.-L."/>
            <person name="Puazo M."/>
            <person name="Qu C."/>
            <person name="Quiroz J."/>
            <person name="Raj R."/>
            <person name="Weissenberger G."/>
            <person name="Xin Y."/>
            <person name="Zou X."/>
            <person name="Han Y."/>
            <person name="Worley K."/>
            <person name="Muzny D."/>
            <person name="Gibbs R."/>
        </authorList>
    </citation>
    <scope>NUCLEOTIDE SEQUENCE</scope>
    <source>
        <strain evidence="7">Sampled in the wild</strain>
    </source>
</reference>
<dbReference type="EMBL" id="KZ308648">
    <property type="protein sequence ID" value="KAG8232749.1"/>
    <property type="molecule type" value="Genomic_DNA"/>
</dbReference>
<evidence type="ECO:0000256" key="2">
    <source>
        <dbReference type="PIRNR" id="PIRNR036514"/>
    </source>
</evidence>
<dbReference type="GO" id="GO:0051082">
    <property type="term" value="F:unfolded protein binding"/>
    <property type="evidence" value="ECO:0007669"/>
    <property type="project" value="TreeGrafter"/>
</dbReference>
<dbReference type="GO" id="GO:0005634">
    <property type="term" value="C:nucleus"/>
    <property type="evidence" value="ECO:0007669"/>
    <property type="project" value="TreeGrafter"/>
</dbReference>
<evidence type="ECO:0000256" key="1">
    <source>
        <dbReference type="ARBA" id="ARBA00023016"/>
    </source>
</evidence>
<dbReference type="PANTHER" id="PTHR45640">
    <property type="entry name" value="HEAT SHOCK PROTEIN HSP-12.2-RELATED"/>
    <property type="match status" value="1"/>
</dbReference>
<dbReference type="GO" id="GO:0005737">
    <property type="term" value="C:cytoplasm"/>
    <property type="evidence" value="ECO:0007669"/>
    <property type="project" value="TreeGrafter"/>
</dbReference>
<keyword evidence="1" id="KW-0346">Stress response</keyword>
<protein>
    <recommendedName>
        <fullName evidence="6">SHSP domain-containing protein</fullName>
    </recommendedName>
</protein>
<evidence type="ECO:0000313" key="7">
    <source>
        <dbReference type="EMBL" id="KAG8232749.1"/>
    </source>
</evidence>
<evidence type="ECO:0000259" key="6">
    <source>
        <dbReference type="PROSITE" id="PS01031"/>
    </source>
</evidence>
<gene>
    <name evidence="7" type="ORF">J437_LFUL012994</name>
</gene>